<keyword evidence="4" id="KW-0788">Thiol protease</keyword>
<dbReference type="AlphaFoldDB" id="A0A9K3HXL9"/>
<dbReference type="InterPro" id="IPR038765">
    <property type="entry name" value="Papain-like_cys_pep_sf"/>
</dbReference>
<reference evidence="6" key="1">
    <citation type="journal article" date="2017" name="Nature">
        <title>The sunflower genome provides insights into oil metabolism, flowering and Asterid evolution.</title>
        <authorList>
            <person name="Badouin H."/>
            <person name="Gouzy J."/>
            <person name="Grassa C.J."/>
            <person name="Murat F."/>
            <person name="Staton S.E."/>
            <person name="Cottret L."/>
            <person name="Lelandais-Briere C."/>
            <person name="Owens G.L."/>
            <person name="Carrere S."/>
            <person name="Mayjonade B."/>
            <person name="Legrand L."/>
            <person name="Gill N."/>
            <person name="Kane N.C."/>
            <person name="Bowers J.E."/>
            <person name="Hubner S."/>
            <person name="Bellec A."/>
            <person name="Berard A."/>
            <person name="Berges H."/>
            <person name="Blanchet N."/>
            <person name="Boniface M.C."/>
            <person name="Brunel D."/>
            <person name="Catrice O."/>
            <person name="Chaidir N."/>
            <person name="Claudel C."/>
            <person name="Donnadieu C."/>
            <person name="Faraut T."/>
            <person name="Fievet G."/>
            <person name="Helmstetter N."/>
            <person name="King M."/>
            <person name="Knapp S.J."/>
            <person name="Lai Z."/>
            <person name="Le Paslier M.C."/>
            <person name="Lippi Y."/>
            <person name="Lorenzon L."/>
            <person name="Mandel J.R."/>
            <person name="Marage G."/>
            <person name="Marchand G."/>
            <person name="Marquand E."/>
            <person name="Bret-Mestries E."/>
            <person name="Morien E."/>
            <person name="Nambeesan S."/>
            <person name="Nguyen T."/>
            <person name="Pegot-Espagnet P."/>
            <person name="Pouilly N."/>
            <person name="Raftis F."/>
            <person name="Sallet E."/>
            <person name="Schiex T."/>
            <person name="Thomas J."/>
            <person name="Vandecasteele C."/>
            <person name="Vares D."/>
            <person name="Vear F."/>
            <person name="Vautrin S."/>
            <person name="Crespi M."/>
            <person name="Mangin B."/>
            <person name="Burke J.M."/>
            <person name="Salse J."/>
            <person name="Munos S."/>
            <person name="Vincourt P."/>
            <person name="Rieseberg L.H."/>
            <person name="Langlade N.B."/>
        </authorList>
    </citation>
    <scope>NUCLEOTIDE SEQUENCE</scope>
    <source>
        <tissue evidence="6">Leaves</tissue>
    </source>
</reference>
<sequence length="291" mass="33828">MIKLRRSERLVKPAKATLSPFVVYKNLRRKQKNISNNEDQLIEKIKNWAPSSGVRQLTLTAGGYAGPDFWGSLLGTEGNGWLSDEHIFAWMLHMYNSRDPSARWSILPPYFQMHLQTLDQKFACYFNGKVEPFPRITSVDEVYVPLFIPSIHWFLGVFNLVNGTLTIYDSLMGMRDLDKGRTEVVCHINFVFDHWLRLHGYYDNKPLPFKFPFQTEYANDVPQQSGPLGDCGVWVCIFLDRLINKKPLNDGEKTSITATRMRRHMLTLFYNSLIPKELVNELEEDDLEFIQ</sequence>
<dbReference type="PANTHER" id="PTHR12606:SF151">
    <property type="entry name" value="UBIQUITIN-LIKE PROTEASE FAMILY PROFILE DOMAIN-CONTAINING PROTEIN"/>
    <property type="match status" value="1"/>
</dbReference>
<dbReference type="Proteomes" id="UP000215914">
    <property type="component" value="Unassembled WGS sequence"/>
</dbReference>
<evidence type="ECO:0000313" key="7">
    <source>
        <dbReference type="Proteomes" id="UP000215914"/>
    </source>
</evidence>
<comment type="similarity">
    <text evidence="1">Belongs to the peptidase C48 family.</text>
</comment>
<dbReference type="PROSITE" id="PS50600">
    <property type="entry name" value="ULP_PROTEASE"/>
    <property type="match status" value="1"/>
</dbReference>
<evidence type="ECO:0000256" key="4">
    <source>
        <dbReference type="ARBA" id="ARBA00022807"/>
    </source>
</evidence>
<dbReference type="SUPFAM" id="SSF54001">
    <property type="entry name" value="Cysteine proteinases"/>
    <property type="match status" value="1"/>
</dbReference>
<evidence type="ECO:0000256" key="1">
    <source>
        <dbReference type="ARBA" id="ARBA00005234"/>
    </source>
</evidence>
<dbReference type="Gene3D" id="3.40.395.10">
    <property type="entry name" value="Adenoviral Proteinase, Chain A"/>
    <property type="match status" value="1"/>
</dbReference>
<dbReference type="InterPro" id="IPR003653">
    <property type="entry name" value="Peptidase_C48_C"/>
</dbReference>
<organism evidence="6 7">
    <name type="scientific">Helianthus annuus</name>
    <name type="common">Common sunflower</name>
    <dbReference type="NCBI Taxonomy" id="4232"/>
    <lineage>
        <taxon>Eukaryota</taxon>
        <taxon>Viridiplantae</taxon>
        <taxon>Streptophyta</taxon>
        <taxon>Embryophyta</taxon>
        <taxon>Tracheophyta</taxon>
        <taxon>Spermatophyta</taxon>
        <taxon>Magnoliopsida</taxon>
        <taxon>eudicotyledons</taxon>
        <taxon>Gunneridae</taxon>
        <taxon>Pentapetalae</taxon>
        <taxon>asterids</taxon>
        <taxon>campanulids</taxon>
        <taxon>Asterales</taxon>
        <taxon>Asteraceae</taxon>
        <taxon>Asteroideae</taxon>
        <taxon>Heliantheae alliance</taxon>
        <taxon>Heliantheae</taxon>
        <taxon>Helianthus</taxon>
    </lineage>
</organism>
<dbReference type="PANTHER" id="PTHR12606">
    <property type="entry name" value="SENTRIN/SUMO-SPECIFIC PROTEASE"/>
    <property type="match status" value="1"/>
</dbReference>
<comment type="caution">
    <text evidence="6">The sequence shown here is derived from an EMBL/GenBank/DDBJ whole genome shotgun (WGS) entry which is preliminary data.</text>
</comment>
<dbReference type="GO" id="GO:0006508">
    <property type="term" value="P:proteolysis"/>
    <property type="evidence" value="ECO:0007669"/>
    <property type="project" value="UniProtKB-KW"/>
</dbReference>
<keyword evidence="7" id="KW-1185">Reference proteome</keyword>
<evidence type="ECO:0000259" key="5">
    <source>
        <dbReference type="PROSITE" id="PS50600"/>
    </source>
</evidence>
<name>A0A9K3HXL9_HELAN</name>
<dbReference type="EMBL" id="MNCJ02000325">
    <property type="protein sequence ID" value="KAF5786753.1"/>
    <property type="molecule type" value="Genomic_DNA"/>
</dbReference>
<accession>A0A9K3HXL9</accession>
<dbReference type="Pfam" id="PF02902">
    <property type="entry name" value="Peptidase_C48"/>
    <property type="match status" value="1"/>
</dbReference>
<proteinExistence type="inferred from homology"/>
<evidence type="ECO:0000256" key="2">
    <source>
        <dbReference type="ARBA" id="ARBA00022670"/>
    </source>
</evidence>
<evidence type="ECO:0000313" key="6">
    <source>
        <dbReference type="EMBL" id="KAF5786753.1"/>
    </source>
</evidence>
<evidence type="ECO:0000256" key="3">
    <source>
        <dbReference type="ARBA" id="ARBA00022801"/>
    </source>
</evidence>
<dbReference type="GO" id="GO:0008234">
    <property type="term" value="F:cysteine-type peptidase activity"/>
    <property type="evidence" value="ECO:0007669"/>
    <property type="project" value="UniProtKB-KW"/>
</dbReference>
<reference evidence="6" key="2">
    <citation type="submission" date="2020-06" db="EMBL/GenBank/DDBJ databases">
        <title>Helianthus annuus Genome sequencing and assembly Release 2.</title>
        <authorList>
            <person name="Gouzy J."/>
            <person name="Langlade N."/>
            <person name="Munos S."/>
        </authorList>
    </citation>
    <scope>NUCLEOTIDE SEQUENCE</scope>
    <source>
        <tissue evidence="6">Leaves</tissue>
    </source>
</reference>
<keyword evidence="2 6" id="KW-0645">Protease</keyword>
<feature type="domain" description="Ubiquitin-like protease family profile" evidence="5">
    <location>
        <begin position="32"/>
        <end position="242"/>
    </location>
</feature>
<dbReference type="Gramene" id="mRNA:HanXRQr2_Chr10g0444721">
    <property type="protein sequence ID" value="mRNA:HanXRQr2_Chr10g0444721"/>
    <property type="gene ID" value="HanXRQr2_Chr10g0444721"/>
</dbReference>
<keyword evidence="3" id="KW-0378">Hydrolase</keyword>
<gene>
    <name evidence="6" type="ORF">HanXRQr2_Chr10g0444721</name>
</gene>
<protein>
    <submittedName>
        <fullName evidence="6">Ulp1 protease family catalytic domain, papain-like cysteine peptidase superfamily</fullName>
    </submittedName>
</protein>